<reference evidence="12 13" key="1">
    <citation type="submission" date="2018-05" db="EMBL/GenBank/DDBJ databases">
        <title>Genomic Encyclopedia of Type Strains, Phase IV (KMG-IV): sequencing the most valuable type-strain genomes for metagenomic binning, comparative biology and taxonomic classification.</title>
        <authorList>
            <person name="Goeker M."/>
        </authorList>
    </citation>
    <scope>NUCLEOTIDE SEQUENCE [LARGE SCALE GENOMIC DNA]</scope>
    <source>
        <strain evidence="12 13">DSM 18773</strain>
    </source>
</reference>
<evidence type="ECO:0000256" key="3">
    <source>
        <dbReference type="ARBA" id="ARBA00011738"/>
    </source>
</evidence>
<keyword evidence="13" id="KW-1185">Reference proteome</keyword>
<evidence type="ECO:0000256" key="8">
    <source>
        <dbReference type="ARBA" id="ARBA00022840"/>
    </source>
</evidence>
<keyword evidence="7 11" id="KW-0093">Biotin biosynthesis</keyword>
<evidence type="ECO:0000256" key="5">
    <source>
        <dbReference type="ARBA" id="ARBA00022598"/>
    </source>
</evidence>
<accession>A0A316DA01</accession>
<dbReference type="UniPathway" id="UPA00999">
    <property type="reaction ID" value="UER00351"/>
</dbReference>
<keyword evidence="9 11" id="KW-0460">Magnesium</keyword>
<dbReference type="AlphaFoldDB" id="A0A316DA01"/>
<dbReference type="GO" id="GO:0042410">
    <property type="term" value="F:6-carboxyhexanoate-CoA ligase activity"/>
    <property type="evidence" value="ECO:0007669"/>
    <property type="project" value="UniProtKB-UniRule"/>
</dbReference>
<keyword evidence="8 11" id="KW-0067">ATP-binding</keyword>
<keyword evidence="6 11" id="KW-0547">Nucleotide-binding</keyword>
<dbReference type="Pfam" id="PF03744">
    <property type="entry name" value="BioW"/>
    <property type="match status" value="1"/>
</dbReference>
<protein>
    <recommendedName>
        <fullName evidence="4 11">6-carboxyhexanoate--CoA ligase</fullName>
        <ecNumber evidence="4 11">6.2.1.14</ecNumber>
    </recommendedName>
    <alternativeName>
        <fullName evidence="11">Pimeloyl-CoA synthase</fullName>
    </alternativeName>
</protein>
<comment type="catalytic activity">
    <reaction evidence="10 11">
        <text>heptanedioate + ATP + CoA = 6-carboxyhexanoyl-CoA + AMP + diphosphate</text>
        <dbReference type="Rhea" id="RHEA:14781"/>
        <dbReference type="ChEBI" id="CHEBI:30616"/>
        <dbReference type="ChEBI" id="CHEBI:33019"/>
        <dbReference type="ChEBI" id="CHEBI:36165"/>
        <dbReference type="ChEBI" id="CHEBI:57287"/>
        <dbReference type="ChEBI" id="CHEBI:57360"/>
        <dbReference type="ChEBI" id="CHEBI:456215"/>
        <dbReference type="EC" id="6.2.1.14"/>
    </reaction>
</comment>
<evidence type="ECO:0000256" key="1">
    <source>
        <dbReference type="ARBA" id="ARBA00001946"/>
    </source>
</evidence>
<evidence type="ECO:0000313" key="13">
    <source>
        <dbReference type="Proteomes" id="UP000245634"/>
    </source>
</evidence>
<dbReference type="RefSeq" id="WP_146200978.1">
    <property type="nucleotide sequence ID" value="NZ_QGGL01000006.1"/>
</dbReference>
<comment type="function">
    <text evidence="11">Catalyzes the transformation of pimelate into pimeloyl-CoA with concomitant hydrolysis of ATP to AMP.</text>
</comment>
<dbReference type="NCBIfam" id="TIGR01204">
    <property type="entry name" value="bioW"/>
    <property type="match status" value="1"/>
</dbReference>
<name>A0A316DA01_9BACL</name>
<dbReference type="GO" id="GO:0005524">
    <property type="term" value="F:ATP binding"/>
    <property type="evidence" value="ECO:0007669"/>
    <property type="project" value="UniProtKB-KW"/>
</dbReference>
<dbReference type="InterPro" id="IPR005499">
    <property type="entry name" value="BioW"/>
</dbReference>
<dbReference type="GO" id="GO:0000287">
    <property type="term" value="F:magnesium ion binding"/>
    <property type="evidence" value="ECO:0007669"/>
    <property type="project" value="UniProtKB-UniRule"/>
</dbReference>
<dbReference type="OrthoDB" id="9792985at2"/>
<sequence length="261" mass="28004">MQQEYYSVRMRAAEDGAHISGGERLVSAEEIEARVQALVRRALTHELGRPDLIQVTVERVLGSDVRGVQALPISKRPVQTVEQGRAMAIEELVKAGISREVAAQAVQWIATGPGPAGTVMRGALVMDADTGARLESDPARGVRVSKIDWQPEALASWQDAVRAEGIANERIAEALAIASKVVATTGTVAELCWSDDPGYVSGYVASSALGYVRIPHLKEWGSPLGGRVFFVRGVDVLDYEKALQTPVLIDAIQSPALVRGE</sequence>
<keyword evidence="5 11" id="KW-0436">Ligase</keyword>
<proteinExistence type="inferred from homology"/>
<dbReference type="Proteomes" id="UP000245634">
    <property type="component" value="Unassembled WGS sequence"/>
</dbReference>
<dbReference type="NCBIfam" id="NF002360">
    <property type="entry name" value="PRK01322.1"/>
    <property type="match status" value="1"/>
</dbReference>
<evidence type="ECO:0000256" key="6">
    <source>
        <dbReference type="ARBA" id="ARBA00022741"/>
    </source>
</evidence>
<evidence type="ECO:0000256" key="7">
    <source>
        <dbReference type="ARBA" id="ARBA00022756"/>
    </source>
</evidence>
<evidence type="ECO:0000256" key="2">
    <source>
        <dbReference type="ARBA" id="ARBA00005075"/>
    </source>
</evidence>
<dbReference type="EC" id="6.2.1.14" evidence="4 11"/>
<evidence type="ECO:0000256" key="9">
    <source>
        <dbReference type="ARBA" id="ARBA00022842"/>
    </source>
</evidence>
<evidence type="ECO:0000256" key="4">
    <source>
        <dbReference type="ARBA" id="ARBA00012984"/>
    </source>
</evidence>
<comment type="subunit">
    <text evidence="3 11">Homodimer.</text>
</comment>
<comment type="cofactor">
    <cofactor evidence="1 11">
        <name>Mg(2+)</name>
        <dbReference type="ChEBI" id="CHEBI:18420"/>
    </cofactor>
</comment>
<dbReference type="EMBL" id="QGGL01000006">
    <property type="protein sequence ID" value="PWK13789.1"/>
    <property type="molecule type" value="Genomic_DNA"/>
</dbReference>
<comment type="similarity">
    <text evidence="11">Belongs to the BioW family.</text>
</comment>
<evidence type="ECO:0000313" key="12">
    <source>
        <dbReference type="EMBL" id="PWK13789.1"/>
    </source>
</evidence>
<organism evidence="12 13">
    <name type="scientific">Tumebacillus permanentifrigoris</name>
    <dbReference type="NCBI Taxonomy" id="378543"/>
    <lineage>
        <taxon>Bacteria</taxon>
        <taxon>Bacillati</taxon>
        <taxon>Bacillota</taxon>
        <taxon>Bacilli</taxon>
        <taxon>Bacillales</taxon>
        <taxon>Alicyclobacillaceae</taxon>
        <taxon>Tumebacillus</taxon>
    </lineage>
</organism>
<evidence type="ECO:0000256" key="11">
    <source>
        <dbReference type="HAMAP-Rule" id="MF_00668"/>
    </source>
</evidence>
<gene>
    <name evidence="11" type="primary">bioW</name>
    <name evidence="12" type="ORF">C7459_10669</name>
</gene>
<comment type="pathway">
    <text evidence="2 11">Metabolic intermediate metabolism; pimeloyl-CoA biosynthesis; pimeloyl-CoA from pimelate: step 1/1.</text>
</comment>
<evidence type="ECO:0000256" key="10">
    <source>
        <dbReference type="ARBA" id="ARBA00049553"/>
    </source>
</evidence>
<dbReference type="HAMAP" id="MF_00668">
    <property type="entry name" value="BioW"/>
    <property type="match status" value="1"/>
</dbReference>
<dbReference type="GO" id="GO:0009102">
    <property type="term" value="P:biotin biosynthetic process"/>
    <property type="evidence" value="ECO:0007669"/>
    <property type="project" value="UniProtKB-UniRule"/>
</dbReference>
<comment type="caution">
    <text evidence="12">The sequence shown here is derived from an EMBL/GenBank/DDBJ whole genome shotgun (WGS) entry which is preliminary data.</text>
</comment>